<keyword evidence="4 7" id="KW-0812">Transmembrane</keyword>
<keyword evidence="8" id="KW-0966">Cell projection</keyword>
<dbReference type="InterPro" id="IPR001712">
    <property type="entry name" value="T3SS_FHIPEP"/>
</dbReference>
<keyword evidence="7" id="KW-1006">Bacterial flagellum protein export</keyword>
<keyword evidence="7" id="KW-0813">Transport</keyword>
<feature type="transmembrane region" description="Helical" evidence="7">
    <location>
        <begin position="72"/>
        <end position="98"/>
    </location>
</feature>
<dbReference type="PANTHER" id="PTHR30161:SF1">
    <property type="entry name" value="FLAGELLAR BIOSYNTHESIS PROTEIN FLHA-RELATED"/>
    <property type="match status" value="1"/>
</dbReference>
<evidence type="ECO:0000256" key="3">
    <source>
        <dbReference type="ARBA" id="ARBA00022475"/>
    </source>
</evidence>
<feature type="transmembrane region" description="Helical" evidence="7">
    <location>
        <begin position="118"/>
        <end position="141"/>
    </location>
</feature>
<dbReference type="NCBIfam" id="TIGR01398">
    <property type="entry name" value="FlhA"/>
    <property type="match status" value="1"/>
</dbReference>
<dbReference type="EMBL" id="DTGR01000019">
    <property type="protein sequence ID" value="HHS28257.1"/>
    <property type="molecule type" value="Genomic_DNA"/>
</dbReference>
<dbReference type="AlphaFoldDB" id="A0A7V6A0Z1"/>
<keyword evidence="3 7" id="KW-1003">Cell membrane</keyword>
<keyword evidence="6 7" id="KW-0472">Membrane</keyword>
<evidence type="ECO:0000256" key="6">
    <source>
        <dbReference type="ARBA" id="ARBA00023136"/>
    </source>
</evidence>
<dbReference type="InterPro" id="IPR006301">
    <property type="entry name" value="FlhA"/>
</dbReference>
<reference evidence="8" key="1">
    <citation type="journal article" date="2020" name="mSystems">
        <title>Genome- and Community-Level Interaction Insights into Carbon Utilization and Element Cycling Functions of Hydrothermarchaeota in Hydrothermal Sediment.</title>
        <authorList>
            <person name="Zhou Z."/>
            <person name="Liu Y."/>
            <person name="Xu W."/>
            <person name="Pan J."/>
            <person name="Luo Z.H."/>
            <person name="Li M."/>
        </authorList>
    </citation>
    <scope>NUCLEOTIDE SEQUENCE [LARGE SCALE GENOMIC DNA]</scope>
    <source>
        <strain evidence="8">SpSt-767</strain>
    </source>
</reference>
<keyword evidence="7" id="KW-1005">Bacterial flagellum biogenesis</keyword>
<protein>
    <recommendedName>
        <fullName evidence="7">Flagellar biosynthesis protein FlhA</fullName>
    </recommendedName>
</protein>
<dbReference type="InterPro" id="IPR042196">
    <property type="entry name" value="FHIPEP_4"/>
</dbReference>
<organism evidence="8">
    <name type="scientific">Desulfobacca acetoxidans</name>
    <dbReference type="NCBI Taxonomy" id="60893"/>
    <lineage>
        <taxon>Bacteria</taxon>
        <taxon>Pseudomonadati</taxon>
        <taxon>Thermodesulfobacteriota</taxon>
        <taxon>Desulfobaccia</taxon>
        <taxon>Desulfobaccales</taxon>
        <taxon>Desulfobaccaceae</taxon>
        <taxon>Desulfobacca</taxon>
    </lineage>
</organism>
<comment type="similarity">
    <text evidence="2 7">Belongs to the FHIPEP (flagella/HR/invasion proteins export pore) family.</text>
</comment>
<evidence type="ECO:0000256" key="7">
    <source>
        <dbReference type="RuleBase" id="RU364093"/>
    </source>
</evidence>
<evidence type="ECO:0000313" key="8">
    <source>
        <dbReference type="EMBL" id="HHS28257.1"/>
    </source>
</evidence>
<evidence type="ECO:0000256" key="1">
    <source>
        <dbReference type="ARBA" id="ARBA00004651"/>
    </source>
</evidence>
<feature type="transmembrane region" description="Helical" evidence="7">
    <location>
        <begin position="286"/>
        <end position="306"/>
    </location>
</feature>
<dbReference type="InterPro" id="IPR042193">
    <property type="entry name" value="FHIPEP_3"/>
</dbReference>
<dbReference type="PROSITE" id="PS00994">
    <property type="entry name" value="FHIPEP"/>
    <property type="match status" value="1"/>
</dbReference>
<keyword evidence="8" id="KW-0969">Cilium</keyword>
<keyword evidence="8" id="KW-0282">Flagellum</keyword>
<dbReference type="Gene3D" id="3.40.30.60">
    <property type="entry name" value="FHIPEP family, domain 1"/>
    <property type="match status" value="1"/>
</dbReference>
<evidence type="ECO:0000256" key="4">
    <source>
        <dbReference type="ARBA" id="ARBA00022692"/>
    </source>
</evidence>
<dbReference type="Gene3D" id="3.40.50.12790">
    <property type="entry name" value="FHIPEP family, domain 4"/>
    <property type="match status" value="1"/>
</dbReference>
<dbReference type="PANTHER" id="PTHR30161">
    <property type="entry name" value="FLAGELLAR EXPORT PROTEIN, MEMBRANE FLHA SUBUNIT-RELATED"/>
    <property type="match status" value="1"/>
</dbReference>
<dbReference type="PIRSF" id="PIRSF005419">
    <property type="entry name" value="FlhA"/>
    <property type="match status" value="1"/>
</dbReference>
<comment type="function">
    <text evidence="7">Required for formation of the rod structure of the flagellar apparatus. Together with FliI and FliH, may constitute the export apparatus of flagellin.</text>
</comment>
<feature type="transmembrane region" description="Helical" evidence="7">
    <location>
        <begin position="47"/>
        <end position="65"/>
    </location>
</feature>
<dbReference type="GO" id="GO:0005886">
    <property type="term" value="C:plasma membrane"/>
    <property type="evidence" value="ECO:0007669"/>
    <property type="project" value="UniProtKB-SubCell"/>
</dbReference>
<dbReference type="GO" id="GO:0044780">
    <property type="term" value="P:bacterial-type flagellum assembly"/>
    <property type="evidence" value="ECO:0007669"/>
    <property type="project" value="InterPro"/>
</dbReference>
<dbReference type="PRINTS" id="PR00949">
    <property type="entry name" value="TYPE3IMAPROT"/>
</dbReference>
<keyword evidence="5 7" id="KW-1133">Transmembrane helix</keyword>
<feature type="transmembrane region" description="Helical" evidence="7">
    <location>
        <begin position="23"/>
        <end position="41"/>
    </location>
</feature>
<comment type="subcellular location">
    <subcellularLocation>
        <location evidence="1 7">Cell membrane</location>
        <topology evidence="1 7">Multi-pass membrane protein</topology>
    </subcellularLocation>
</comment>
<keyword evidence="7" id="KW-0653">Protein transport</keyword>
<sequence>MSTVAPPASATFWQGLGIHKGELSVALGVIITLLVMIFPLPRLLLDLFLSFNLTFSLMVLLLSLYTVKPIEFFIFPSLLLVTTLFRLSLGVASTRLILLHGWEGLQAAGRVIQSFGSFVVGGNFVVGGIIFIILVIINFVVIIKGSTRIAEVAARFTLDAMPGKQMSIDADLNAGYIDDQEARRRRASLSKEGEFYGAMDGASKFVRGEAMAGLLIMAINIVGGLIIGIFQYNLTLKEAAQNFTLLTIGEGLVNQIPALFISTAAGLVVSKAASEASLGEEYAAQFTLKPQAVSVAAAIIFLVGLVPGLPHLPFIALATLTGGLAYVLHRAHEANRLKEAEAKAKEVPGRPRETDPMESLPSLDLLELEVGYGLIPLVDEEQDGELLERIRALRRQFAQEMGVVIPPIHIRDNLQLKPGGYGILIKGVEIARGDLMVGYLLALHSGKTLRQIEGIPTREPTFNLPALWIPAARKEEAQHLGYTVVNLASVIATHLSEIMRQNSDELLGRQEVQKLLDRLSRTHPKVVEELVPGTLSLGTIQKVLQNLLRERVSIRDLLTIMETLADYGAYTKDPDVLTEYVRQRLGRALSKNLETPDHKILVFSLDPFIEDLIKDSLQKTEYGVYCAMAPETAEDIIQALKGAVDKCTAQNIPPAVVCSPTVRRHLRRMVERHMPGLSVLSPHELVTDAQIQSLGVVSLGHEA</sequence>
<evidence type="ECO:0000256" key="5">
    <source>
        <dbReference type="ARBA" id="ARBA00022989"/>
    </source>
</evidence>
<dbReference type="InterPro" id="IPR042194">
    <property type="entry name" value="FHIPEP_1"/>
</dbReference>
<feature type="transmembrane region" description="Helical" evidence="7">
    <location>
        <begin position="212"/>
        <end position="232"/>
    </location>
</feature>
<comment type="caution">
    <text evidence="8">The sequence shown here is derived from an EMBL/GenBank/DDBJ whole genome shotgun (WGS) entry which is preliminary data.</text>
</comment>
<dbReference type="Pfam" id="PF00771">
    <property type="entry name" value="FHIPEP"/>
    <property type="match status" value="1"/>
</dbReference>
<dbReference type="InterPro" id="IPR025505">
    <property type="entry name" value="FHIPEP_CS"/>
</dbReference>
<feature type="transmembrane region" description="Helical" evidence="7">
    <location>
        <begin position="252"/>
        <end position="274"/>
    </location>
</feature>
<dbReference type="Gene3D" id="1.10.8.540">
    <property type="entry name" value="FHIPEP family, domain 3"/>
    <property type="match status" value="1"/>
</dbReference>
<accession>A0A7V6A0Z1</accession>
<gene>
    <name evidence="7 8" type="primary">flhA</name>
    <name evidence="8" type="ORF">ENV52_00945</name>
</gene>
<proteinExistence type="inferred from homology"/>
<evidence type="ECO:0000256" key="2">
    <source>
        <dbReference type="ARBA" id="ARBA00008835"/>
    </source>
</evidence>
<name>A0A7V6A0Z1_9BACT</name>
<dbReference type="GO" id="GO:0009306">
    <property type="term" value="P:protein secretion"/>
    <property type="evidence" value="ECO:0007669"/>
    <property type="project" value="InterPro"/>
</dbReference>